<name>A0A5M9JS70_MONFR</name>
<evidence type="ECO:0000256" key="1">
    <source>
        <dbReference type="SAM" id="MobiDB-lite"/>
    </source>
</evidence>
<protein>
    <submittedName>
        <fullName evidence="2">Uncharacterized protein</fullName>
    </submittedName>
</protein>
<feature type="region of interest" description="Disordered" evidence="1">
    <location>
        <begin position="210"/>
        <end position="233"/>
    </location>
</feature>
<proteinExistence type="predicted"/>
<feature type="compositionally biased region" description="Polar residues" evidence="1">
    <location>
        <begin position="97"/>
        <end position="113"/>
    </location>
</feature>
<reference evidence="2 3" key="1">
    <citation type="submission" date="2019-06" db="EMBL/GenBank/DDBJ databases">
        <title>Genome Sequence of the Brown Rot Fungal Pathogen Monilinia fructicola.</title>
        <authorList>
            <person name="De Miccolis Angelini R.M."/>
            <person name="Landi L."/>
            <person name="Abate D."/>
            <person name="Pollastro S."/>
            <person name="Romanazzi G."/>
            <person name="Faretra F."/>
        </authorList>
    </citation>
    <scope>NUCLEOTIDE SEQUENCE [LARGE SCALE GENOMIC DNA]</scope>
    <source>
        <strain evidence="2 3">Mfrc123</strain>
    </source>
</reference>
<evidence type="ECO:0000313" key="3">
    <source>
        <dbReference type="Proteomes" id="UP000322873"/>
    </source>
</evidence>
<dbReference type="EMBL" id="VICG01000004">
    <property type="protein sequence ID" value="KAA8572348.1"/>
    <property type="molecule type" value="Genomic_DNA"/>
</dbReference>
<accession>A0A5M9JS70</accession>
<gene>
    <name evidence="2" type="ORF">EYC84_002971</name>
</gene>
<feature type="compositionally biased region" description="Polar residues" evidence="1">
    <location>
        <begin position="57"/>
        <end position="75"/>
    </location>
</feature>
<feature type="compositionally biased region" description="Polar residues" evidence="1">
    <location>
        <begin position="160"/>
        <end position="169"/>
    </location>
</feature>
<dbReference type="VEuPathDB" id="FungiDB:MFRU_003g04230"/>
<evidence type="ECO:0000313" key="2">
    <source>
        <dbReference type="EMBL" id="KAA8572348.1"/>
    </source>
</evidence>
<dbReference type="AlphaFoldDB" id="A0A5M9JS70"/>
<comment type="caution">
    <text evidence="2">The sequence shown here is derived from an EMBL/GenBank/DDBJ whole genome shotgun (WGS) entry which is preliminary data.</text>
</comment>
<feature type="region of interest" description="Disordered" evidence="1">
    <location>
        <begin position="54"/>
        <end position="185"/>
    </location>
</feature>
<sequence length="233" mass="24145">MPPRANPAAKSDDEKLLIAVLSQWDPLPAVDNHKLGAALGIKAGTAAASAIVGDPVHSQTSEDSSMAGSGATMTKKSAKGRRGNGNGKRPGMKGSVEQASATVTNTSQDTTAADSLGVGQAAVGIEKIPTTKPGKRGRKRAVVGEGSDESPVQRKKINKSIASSLNAATSKPHPSEGNKTNKYMGVSGGLGDYLKQEDGYFENSVGWPQVEHYDPFRGQGDELDEFQLSGGEA</sequence>
<dbReference type="Proteomes" id="UP000322873">
    <property type="component" value="Unassembled WGS sequence"/>
</dbReference>
<keyword evidence="3" id="KW-1185">Reference proteome</keyword>
<organism evidence="2 3">
    <name type="scientific">Monilinia fructicola</name>
    <name type="common">Brown rot fungus</name>
    <name type="synonym">Ciboria fructicola</name>
    <dbReference type="NCBI Taxonomy" id="38448"/>
    <lineage>
        <taxon>Eukaryota</taxon>
        <taxon>Fungi</taxon>
        <taxon>Dikarya</taxon>
        <taxon>Ascomycota</taxon>
        <taxon>Pezizomycotina</taxon>
        <taxon>Leotiomycetes</taxon>
        <taxon>Helotiales</taxon>
        <taxon>Sclerotiniaceae</taxon>
        <taxon>Monilinia</taxon>
    </lineage>
</organism>